<sequence>MQPTSFIFLALSAVSTVMAGCSAGAPFQGTCLTCTSECHSNYGGPDRTSALQRTGCMTACLLRCDDCN</sequence>
<reference evidence="2" key="1">
    <citation type="submission" date="2013-05" db="EMBL/GenBank/DDBJ databases">
        <title>Draft genome sequences of six wheat associated Fusarium spp. isolates.</title>
        <authorList>
            <person name="Moolhuijzen P.M."/>
            <person name="Manners J.M."/>
            <person name="Wilcox S."/>
            <person name="Bellgard M.I."/>
            <person name="Gardiner D.M."/>
        </authorList>
    </citation>
    <scope>NUCLEOTIDE SEQUENCE</scope>
    <source>
        <strain evidence="2">CS3427</strain>
        <strain evidence="2">CS3427</strain>
    </source>
</reference>
<keyword evidence="1" id="KW-0732">Signal</keyword>
<gene>
    <name evidence="2" type="ORF">BN847_0124820</name>
</gene>
<feature type="chain" id="PRO_5001929719" evidence="1">
    <location>
        <begin position="20"/>
        <end position="68"/>
    </location>
</feature>
<organism evidence="2">
    <name type="scientific">Fusarium pseudograminearum CS3427</name>
    <dbReference type="NCBI Taxonomy" id="1318457"/>
    <lineage>
        <taxon>Eukaryota</taxon>
        <taxon>Fungi</taxon>
        <taxon>Dikarya</taxon>
        <taxon>Ascomycota</taxon>
        <taxon>Pezizomycotina</taxon>
        <taxon>Sordariomycetes</taxon>
        <taxon>Hypocreomycetidae</taxon>
        <taxon>Hypocreales</taxon>
        <taxon>Nectriaceae</taxon>
        <taxon>Fusarium</taxon>
    </lineage>
</organism>
<dbReference type="AlphaFoldDB" id="A0A096PD28"/>
<proteinExistence type="predicted"/>
<name>A0A096PD28_FUSPS</name>
<comment type="caution">
    <text evidence="2">The sequence shown here is derived from an EMBL/GenBank/DDBJ whole genome shotgun (WGS) entry which is preliminary data.</text>
</comment>
<dbReference type="EMBL" id="CBMD010001608">
    <property type="protein sequence ID" value="CEG02654.1"/>
    <property type="molecule type" value="Genomic_DNA"/>
</dbReference>
<evidence type="ECO:0000256" key="1">
    <source>
        <dbReference type="SAM" id="SignalP"/>
    </source>
</evidence>
<feature type="signal peptide" evidence="1">
    <location>
        <begin position="1"/>
        <end position="19"/>
    </location>
</feature>
<protein>
    <submittedName>
        <fullName evidence="2">WGS project CBMD000000000 data, contig CS3427_c001617</fullName>
    </submittedName>
</protein>
<accession>A0A096PD28</accession>
<evidence type="ECO:0000313" key="2">
    <source>
        <dbReference type="EMBL" id="CEG02654.1"/>
    </source>
</evidence>